<dbReference type="PANTHER" id="PTHR30349">
    <property type="entry name" value="PHAGE INTEGRASE-RELATED"/>
    <property type="match status" value="1"/>
</dbReference>
<evidence type="ECO:0000259" key="2">
    <source>
        <dbReference type="PROSITE" id="PS51898"/>
    </source>
</evidence>
<evidence type="ECO:0000256" key="1">
    <source>
        <dbReference type="ARBA" id="ARBA00023172"/>
    </source>
</evidence>
<dbReference type="InterPro" id="IPR013762">
    <property type="entry name" value="Integrase-like_cat_sf"/>
</dbReference>
<sequence length="183" mass="21553">MEYVHPIRDTNHINRIKQFLHHHSYRDYLFFVMGINTGLRLNDLLQLKVSDIWNGKDIVEFIHVSEIDPNFYLNNNVKQALQFYLNESNPHKEEYLFKSKKSNLPITRQQAYRIINQATNAIGLKDKYGAHTLRKTFGYHAYRKGVAISLLQKIFHHTTKAETLDYIGINKNEQVPLKIDVNL</sequence>
<keyword evidence="1" id="KW-0233">DNA recombination</keyword>
<keyword evidence="4" id="KW-1185">Reference proteome</keyword>
<dbReference type="Proteomes" id="UP001595880">
    <property type="component" value="Unassembled WGS sequence"/>
</dbReference>
<name>A0ABV8VSH1_9BACI</name>
<evidence type="ECO:0000313" key="4">
    <source>
        <dbReference type="Proteomes" id="UP001595880"/>
    </source>
</evidence>
<proteinExistence type="predicted"/>
<accession>A0ABV8VSH1</accession>
<dbReference type="InterPro" id="IPR050090">
    <property type="entry name" value="Tyrosine_recombinase_XerCD"/>
</dbReference>
<dbReference type="EMBL" id="JBHSDV010000001">
    <property type="protein sequence ID" value="MFC4386701.1"/>
    <property type="molecule type" value="Genomic_DNA"/>
</dbReference>
<reference evidence="4" key="1">
    <citation type="journal article" date="2019" name="Int. J. Syst. Evol. Microbiol.">
        <title>The Global Catalogue of Microorganisms (GCM) 10K type strain sequencing project: providing services to taxonomists for standard genome sequencing and annotation.</title>
        <authorList>
            <consortium name="The Broad Institute Genomics Platform"/>
            <consortium name="The Broad Institute Genome Sequencing Center for Infectious Disease"/>
            <person name="Wu L."/>
            <person name="Ma J."/>
        </authorList>
    </citation>
    <scope>NUCLEOTIDE SEQUENCE [LARGE SCALE GENOMIC DNA]</scope>
    <source>
        <strain evidence="4">KACC 14058</strain>
    </source>
</reference>
<dbReference type="InterPro" id="IPR002104">
    <property type="entry name" value="Integrase_catalytic"/>
</dbReference>
<feature type="domain" description="Tyr recombinase" evidence="2">
    <location>
        <begin position="4"/>
        <end position="179"/>
    </location>
</feature>
<dbReference type="InterPro" id="IPR011010">
    <property type="entry name" value="DNA_brk_join_enz"/>
</dbReference>
<gene>
    <name evidence="3" type="ORF">ACFOZ1_02650</name>
</gene>
<dbReference type="PANTHER" id="PTHR30349:SF82">
    <property type="entry name" value="INTEGRASE_RECOMBINASE YOEC-RELATED"/>
    <property type="match status" value="1"/>
</dbReference>
<protein>
    <submittedName>
        <fullName evidence="3">Tyrosine-type recombinase/integrase</fullName>
    </submittedName>
</protein>
<dbReference type="Pfam" id="PF00589">
    <property type="entry name" value="Phage_integrase"/>
    <property type="match status" value="1"/>
</dbReference>
<dbReference type="RefSeq" id="WP_390195549.1">
    <property type="nucleotide sequence ID" value="NZ_JBHSDV010000001.1"/>
</dbReference>
<evidence type="ECO:0000313" key="3">
    <source>
        <dbReference type="EMBL" id="MFC4386701.1"/>
    </source>
</evidence>
<dbReference type="Gene3D" id="1.10.443.10">
    <property type="entry name" value="Intergrase catalytic core"/>
    <property type="match status" value="1"/>
</dbReference>
<organism evidence="3 4">
    <name type="scientific">Gracilibacillus marinus</name>
    <dbReference type="NCBI Taxonomy" id="630535"/>
    <lineage>
        <taxon>Bacteria</taxon>
        <taxon>Bacillati</taxon>
        <taxon>Bacillota</taxon>
        <taxon>Bacilli</taxon>
        <taxon>Bacillales</taxon>
        <taxon>Bacillaceae</taxon>
        <taxon>Gracilibacillus</taxon>
    </lineage>
</organism>
<comment type="caution">
    <text evidence="3">The sequence shown here is derived from an EMBL/GenBank/DDBJ whole genome shotgun (WGS) entry which is preliminary data.</text>
</comment>
<dbReference type="SUPFAM" id="SSF56349">
    <property type="entry name" value="DNA breaking-rejoining enzymes"/>
    <property type="match status" value="1"/>
</dbReference>
<dbReference type="PROSITE" id="PS51898">
    <property type="entry name" value="TYR_RECOMBINASE"/>
    <property type="match status" value="1"/>
</dbReference>